<dbReference type="NCBIfam" id="TIGR00574">
    <property type="entry name" value="dnl1"/>
    <property type="match status" value="1"/>
</dbReference>
<dbReference type="Proteomes" id="UP000011777">
    <property type="component" value="Unassembled WGS sequence"/>
</dbReference>
<evidence type="ECO:0000256" key="11">
    <source>
        <dbReference type="ARBA" id="ARBA00023172"/>
    </source>
</evidence>
<dbReference type="GO" id="GO:0006303">
    <property type="term" value="P:double-strand break repair via nonhomologous end joining"/>
    <property type="evidence" value="ECO:0007669"/>
    <property type="project" value="TreeGrafter"/>
</dbReference>
<evidence type="ECO:0000256" key="14">
    <source>
        <dbReference type="ARBA" id="ARBA00034003"/>
    </source>
</evidence>
<evidence type="ECO:0000256" key="7">
    <source>
        <dbReference type="ARBA" id="ARBA00022741"/>
    </source>
</evidence>
<dbReference type="GO" id="GO:0046872">
    <property type="term" value="F:metal ion binding"/>
    <property type="evidence" value="ECO:0007669"/>
    <property type="project" value="UniProtKB-KW"/>
</dbReference>
<dbReference type="PANTHER" id="PTHR45997">
    <property type="entry name" value="DNA LIGASE 4"/>
    <property type="match status" value="1"/>
</dbReference>
<dbReference type="PROSITE" id="PS50172">
    <property type="entry name" value="BRCT"/>
    <property type="match status" value="1"/>
</dbReference>
<keyword evidence="6" id="KW-0677">Repeat</keyword>
<evidence type="ECO:0000256" key="1">
    <source>
        <dbReference type="ARBA" id="ARBA00001946"/>
    </source>
</evidence>
<protein>
    <recommendedName>
        <fullName evidence="15">DNA ligase</fullName>
        <ecNumber evidence="15">6.5.1.1</ecNumber>
    </recommendedName>
</protein>
<comment type="caution">
    <text evidence="19">The sequence shown here is derived from an EMBL/GenBank/DDBJ whole genome shotgun (WGS) entry which is preliminary data.</text>
</comment>
<dbReference type="InterPro" id="IPR044125">
    <property type="entry name" value="Adenylation_DNA_ligase_IV"/>
</dbReference>
<comment type="catalytic activity">
    <reaction evidence="14 15">
        <text>ATP + (deoxyribonucleotide)n-3'-hydroxyl + 5'-phospho-(deoxyribonucleotide)m = (deoxyribonucleotide)n+m + AMP + diphosphate.</text>
        <dbReference type="EC" id="6.5.1.1"/>
    </reaction>
</comment>
<dbReference type="Gene3D" id="1.10.3260.10">
    <property type="entry name" value="DNA ligase, ATP-dependent, N-terminal domain"/>
    <property type="match status" value="1"/>
</dbReference>
<dbReference type="InterPro" id="IPR000977">
    <property type="entry name" value="DNA_ligase_ATP-dep"/>
</dbReference>
<dbReference type="Pfam" id="PF04675">
    <property type="entry name" value="DNA_ligase_A_N"/>
    <property type="match status" value="1"/>
</dbReference>
<dbReference type="EMBL" id="AOGT01000092">
    <property type="protein sequence ID" value="EMG50892.1"/>
    <property type="molecule type" value="Genomic_DNA"/>
</dbReference>
<sequence length="928" mass="108938">MTYFLDDIKPPPRNDINPTFTLLTTELFDKLDGVRRENLGDFRTITEKKAFIIRTFMETFRTHIGIDIYPSVKLIFPEKVGRLYFIKETALARLVIKMYKIPKETDDYNLLHNWNKSYQPSKRFASDEKKLRDLPLQASRVIGKRRQFNGKPSEYTVDEINRILDQLVLAKLSQDQIELLKPVFDSLSISEVRWLIQIILKKSILVNVEKFFFNFWHPDGYRVFTICNDLQKSFQFSTDPQERLDGRQLEIHPFYKFKPQLAEKLTTSYTTLIKKLQKKHDMDERYEKLFNQLELQDKFYIEEKMDGDRMLLHKDGDNFKFFSRRLKDYSFLYGETFGFGSLTKFLKNAFANNVKSVILDGEMVAYDYKREAILPFGTLKSSAIQESVRQFTTIDQYEQQTSYPYFLIFDILYLNGKDLTNFPLFFRKNILNRILSPVPHRFEVHDTRLGSSKADIERAIREVVHNRSEGLVLKNVQSKYAIDGYRNPDWIKVKPEYLEKFGENLDLVVIGKVPAIKNSYMCGLKNIDDGAYYSFCICANGFEIEEFDKIERLTHGKWIKTDVEMPPESLIKFGTKIPTYWIHPKDSLVLEIRARSIDTSMEKTYAVGSTLHNNHCRKIREDKSIDECVTLQEYFQIKENYSKDLTKAQTALSKKRAPLYSFTDLPDLKEVKKQSDLFDDFEFLILSDWKNGNTTTTMDDLKMLVKKYGGKIVNSIDVQSQLQIIVITEKDLPVSNQYLKRGIDLIKPIWIQECIDRGRILQLEPYFVFATNNWTKFDDMADKYGDSYIIHQPLNFIVPKLSNDELDKLRDDYDWGDSKPLVYLFRNIPFHVLGDSLNSQLLQDRIERFNGEIKYNFLECFYIVIPDKLHSREQTLAQVNRMSKQIAESMVINENGSTSRIPCFVTESFITKSIDLNSIVDPDDFKFI</sequence>
<evidence type="ECO:0000256" key="15">
    <source>
        <dbReference type="RuleBase" id="RU000617"/>
    </source>
</evidence>
<dbReference type="SUPFAM" id="SSF52113">
    <property type="entry name" value="BRCT domain"/>
    <property type="match status" value="1"/>
</dbReference>
<dbReference type="EC" id="6.5.1.1" evidence="15"/>
<feature type="domain" description="ATP-dependent DNA ligase family profile" evidence="17">
    <location>
        <begin position="397"/>
        <end position="526"/>
    </location>
</feature>
<keyword evidence="4 15" id="KW-0436">Ligase</keyword>
<evidence type="ECO:0000256" key="10">
    <source>
        <dbReference type="ARBA" id="ARBA00022842"/>
    </source>
</evidence>
<comment type="subcellular location">
    <subcellularLocation>
        <location evidence="2">Nucleus</location>
    </subcellularLocation>
</comment>
<keyword evidence="12 15" id="KW-0234">DNA repair</keyword>
<evidence type="ECO:0000256" key="5">
    <source>
        <dbReference type="ARBA" id="ARBA00022723"/>
    </source>
</evidence>
<dbReference type="HOGENOM" id="CLU_004844_1_1_1"/>
<name>M3HTE8_CANMX</name>
<keyword evidence="8 15" id="KW-0227">DNA damage</keyword>
<keyword evidence="7 15" id="KW-0547">Nucleotide-binding</keyword>
<dbReference type="PANTHER" id="PTHR45997:SF1">
    <property type="entry name" value="DNA LIGASE 4"/>
    <property type="match status" value="1"/>
</dbReference>
<dbReference type="GO" id="GO:0003910">
    <property type="term" value="F:DNA ligase (ATP) activity"/>
    <property type="evidence" value="ECO:0007669"/>
    <property type="project" value="UniProtKB-EC"/>
</dbReference>
<dbReference type="Pfam" id="PF16589">
    <property type="entry name" value="BRCT_2"/>
    <property type="match status" value="1"/>
</dbReference>
<dbReference type="PROSITE" id="PS00697">
    <property type="entry name" value="DNA_LIGASE_A1"/>
    <property type="match status" value="1"/>
</dbReference>
<evidence type="ECO:0000256" key="2">
    <source>
        <dbReference type="ARBA" id="ARBA00004123"/>
    </source>
</evidence>
<evidence type="ECO:0000313" key="19">
    <source>
        <dbReference type="EMBL" id="EMG50892.1"/>
    </source>
</evidence>
<evidence type="ECO:0000313" key="20">
    <source>
        <dbReference type="Proteomes" id="UP000011777"/>
    </source>
</evidence>
<keyword evidence="10" id="KW-0460">Magnesium</keyword>
<evidence type="ECO:0000256" key="12">
    <source>
        <dbReference type="ARBA" id="ARBA00023204"/>
    </source>
</evidence>
<comment type="similarity">
    <text evidence="3 16">Belongs to the ATP-dependent DNA ligase family.</text>
</comment>
<evidence type="ECO:0000259" key="18">
    <source>
        <dbReference type="PROSITE" id="PS50172"/>
    </source>
</evidence>
<dbReference type="InterPro" id="IPR012308">
    <property type="entry name" value="DNA_ligase_ATP-dep_N"/>
</dbReference>
<dbReference type="GO" id="GO:0006310">
    <property type="term" value="P:DNA recombination"/>
    <property type="evidence" value="ECO:0007669"/>
    <property type="project" value="UniProtKB-KW"/>
</dbReference>
<dbReference type="GO" id="GO:0071897">
    <property type="term" value="P:DNA biosynthetic process"/>
    <property type="evidence" value="ECO:0007669"/>
    <property type="project" value="InterPro"/>
</dbReference>
<evidence type="ECO:0000256" key="16">
    <source>
        <dbReference type="RuleBase" id="RU004196"/>
    </source>
</evidence>
<gene>
    <name evidence="19" type="ORF">G210_0141</name>
</gene>
<keyword evidence="20" id="KW-1185">Reference proteome</keyword>
<keyword evidence="13" id="KW-0539">Nucleus</keyword>
<dbReference type="SUPFAM" id="SSF56091">
    <property type="entry name" value="DNA ligase/mRNA capping enzyme, catalytic domain"/>
    <property type="match status" value="1"/>
</dbReference>
<dbReference type="Gene3D" id="3.40.50.10190">
    <property type="entry name" value="BRCT domain"/>
    <property type="match status" value="1"/>
</dbReference>
<dbReference type="InterPro" id="IPR036599">
    <property type="entry name" value="DNA_ligase_N_sf"/>
</dbReference>
<keyword evidence="5" id="KW-0479">Metal-binding</keyword>
<evidence type="ECO:0000259" key="17">
    <source>
        <dbReference type="PROSITE" id="PS50160"/>
    </source>
</evidence>
<dbReference type="InterPro" id="IPR012340">
    <property type="entry name" value="NA-bd_OB-fold"/>
</dbReference>
<reference evidence="19 20" key="1">
    <citation type="submission" date="2013-02" db="EMBL/GenBank/DDBJ databases">
        <title>Genome sequence of Candida maltosa Xu316, a potential industrial strain for xylitol and ethanol production.</title>
        <authorList>
            <person name="Yu J."/>
            <person name="Wang Q."/>
            <person name="Geng X."/>
            <person name="Bao W."/>
            <person name="He P."/>
            <person name="Cai J."/>
        </authorList>
    </citation>
    <scope>NUCLEOTIDE SEQUENCE [LARGE SCALE GENOMIC DNA]</scope>
    <source>
        <strain evidence="20">Xu316</strain>
    </source>
</reference>
<evidence type="ECO:0000256" key="6">
    <source>
        <dbReference type="ARBA" id="ARBA00022737"/>
    </source>
</evidence>
<dbReference type="OrthoDB" id="151490at2759"/>
<accession>M3HTE8</accession>
<dbReference type="STRING" id="1245528.M3HTE8"/>
<dbReference type="Gene3D" id="3.30.470.30">
    <property type="entry name" value="DNA ligase/mRNA capping enzyme"/>
    <property type="match status" value="1"/>
</dbReference>
<feature type="domain" description="BRCT" evidence="18">
    <location>
        <begin position="673"/>
        <end position="768"/>
    </location>
</feature>
<dbReference type="AlphaFoldDB" id="M3HTE8"/>
<dbReference type="Gene3D" id="2.40.50.140">
    <property type="entry name" value="Nucleic acid-binding proteins"/>
    <property type="match status" value="1"/>
</dbReference>
<dbReference type="SUPFAM" id="SSF50249">
    <property type="entry name" value="Nucleic acid-binding proteins"/>
    <property type="match status" value="1"/>
</dbReference>
<dbReference type="eggNOG" id="KOG0966">
    <property type="taxonomic scope" value="Eukaryota"/>
</dbReference>
<dbReference type="GO" id="GO:0005524">
    <property type="term" value="F:ATP binding"/>
    <property type="evidence" value="ECO:0007669"/>
    <property type="project" value="UniProtKB-KW"/>
</dbReference>
<organism evidence="19 20">
    <name type="scientific">Candida maltosa (strain Xu316)</name>
    <name type="common">Yeast</name>
    <dbReference type="NCBI Taxonomy" id="1245528"/>
    <lineage>
        <taxon>Eukaryota</taxon>
        <taxon>Fungi</taxon>
        <taxon>Dikarya</taxon>
        <taxon>Ascomycota</taxon>
        <taxon>Saccharomycotina</taxon>
        <taxon>Pichiomycetes</taxon>
        <taxon>Debaryomycetaceae</taxon>
        <taxon>Candida/Lodderomyces clade</taxon>
        <taxon>Candida</taxon>
    </lineage>
</organism>
<dbReference type="CDD" id="cd07903">
    <property type="entry name" value="Adenylation_DNA_ligase_IV"/>
    <property type="match status" value="1"/>
</dbReference>
<keyword evidence="9 15" id="KW-0067">ATP-binding</keyword>
<evidence type="ECO:0000256" key="4">
    <source>
        <dbReference type="ARBA" id="ARBA00022598"/>
    </source>
</evidence>
<dbReference type="OMA" id="EGIMIKH"/>
<dbReference type="GO" id="GO:0003677">
    <property type="term" value="F:DNA binding"/>
    <property type="evidence" value="ECO:0007669"/>
    <property type="project" value="InterPro"/>
</dbReference>
<dbReference type="CDD" id="cd07968">
    <property type="entry name" value="OBF_DNA_ligase_IV"/>
    <property type="match status" value="1"/>
</dbReference>
<dbReference type="InterPro" id="IPR036420">
    <property type="entry name" value="BRCT_dom_sf"/>
</dbReference>
<evidence type="ECO:0000256" key="13">
    <source>
        <dbReference type="ARBA" id="ARBA00023242"/>
    </source>
</evidence>
<comment type="cofactor">
    <cofactor evidence="1">
        <name>Mg(2+)</name>
        <dbReference type="ChEBI" id="CHEBI:18420"/>
    </cofactor>
</comment>
<dbReference type="InterPro" id="IPR001357">
    <property type="entry name" value="BRCT_dom"/>
</dbReference>
<dbReference type="SMART" id="SM00292">
    <property type="entry name" value="BRCT"/>
    <property type="match status" value="1"/>
</dbReference>
<dbReference type="Pfam" id="PF01068">
    <property type="entry name" value="DNA_ligase_A_M"/>
    <property type="match status" value="1"/>
</dbReference>
<dbReference type="InterPro" id="IPR012310">
    <property type="entry name" value="DNA_ligase_ATP-dep_cent"/>
</dbReference>
<dbReference type="GO" id="GO:0032807">
    <property type="term" value="C:DNA ligase IV complex"/>
    <property type="evidence" value="ECO:0007669"/>
    <property type="project" value="TreeGrafter"/>
</dbReference>
<dbReference type="InterPro" id="IPR029710">
    <property type="entry name" value="LIG4"/>
</dbReference>
<dbReference type="InterPro" id="IPR016059">
    <property type="entry name" value="DNA_ligase_ATP-dep_CS"/>
</dbReference>
<evidence type="ECO:0000256" key="9">
    <source>
        <dbReference type="ARBA" id="ARBA00022840"/>
    </source>
</evidence>
<keyword evidence="11 15" id="KW-0233">DNA recombination</keyword>
<dbReference type="GO" id="GO:0006297">
    <property type="term" value="P:nucleotide-excision repair, DNA gap filling"/>
    <property type="evidence" value="ECO:0007669"/>
    <property type="project" value="TreeGrafter"/>
</dbReference>
<evidence type="ECO:0000256" key="3">
    <source>
        <dbReference type="ARBA" id="ARBA00007572"/>
    </source>
</evidence>
<dbReference type="PROSITE" id="PS50160">
    <property type="entry name" value="DNA_LIGASE_A3"/>
    <property type="match status" value="1"/>
</dbReference>
<evidence type="ECO:0000256" key="8">
    <source>
        <dbReference type="ARBA" id="ARBA00022763"/>
    </source>
</evidence>
<proteinExistence type="inferred from homology"/>